<feature type="binding site" description="axial binding residue" evidence="7">
    <location>
        <position position="147"/>
    </location>
    <ligand>
        <name>chlorophyll b</name>
        <dbReference type="ChEBI" id="CHEBI:61721"/>
        <label>1</label>
    </ligand>
    <ligandPart>
        <name>Mg</name>
        <dbReference type="ChEBI" id="CHEBI:25107"/>
    </ligandPart>
</feature>
<evidence type="ECO:0000256" key="1">
    <source>
        <dbReference type="ARBA" id="ARBA00004022"/>
    </source>
</evidence>
<feature type="binding site" evidence="7">
    <location>
        <position position="79"/>
    </location>
    <ligand>
        <name>chlorophyll a</name>
        <dbReference type="ChEBI" id="CHEBI:58416"/>
        <label>1</label>
    </ligand>
</feature>
<dbReference type="Gene3D" id="1.10.3460.10">
    <property type="entry name" value="Chlorophyll a/b binding protein domain"/>
    <property type="match status" value="1"/>
</dbReference>
<evidence type="ECO:0000256" key="2">
    <source>
        <dbReference type="ARBA" id="ARBA00004229"/>
    </source>
</evidence>
<accession>A0A7S2FY99</accession>
<keyword evidence="7" id="KW-0148">Chlorophyll</keyword>
<dbReference type="AlphaFoldDB" id="A0A7S2FY99"/>
<dbReference type="GO" id="GO:0016020">
    <property type="term" value="C:membrane"/>
    <property type="evidence" value="ECO:0007669"/>
    <property type="project" value="InterPro"/>
</dbReference>
<comment type="subcellular location">
    <subcellularLocation>
        <location evidence="2">Plastid</location>
        <location evidence="2">Chloroplast</location>
    </subcellularLocation>
</comment>
<feature type="binding site" evidence="7">
    <location>
        <position position="181"/>
    </location>
    <ligand>
        <name>chlorophyll a</name>
        <dbReference type="ChEBI" id="CHEBI:58416"/>
        <label>1</label>
    </ligand>
</feature>
<evidence type="ECO:0000256" key="3">
    <source>
        <dbReference type="ARBA" id="ARBA00005933"/>
    </source>
</evidence>
<sequence>MNSFVVALALFAASASAFVRPAALPVSVSRGSANTLSMVTTVRDMPGITAPIGYFDPVGYSEKVSPEAMCWFRAAELKHSRVAMLAFVGWCVNGLGWHFPGMLSVKEGISFESLSTLAPRDAWEGVPESGRLQIFGFAFILETVTELIKPHYTKAGAEPYPPMINPSKFMDDAKLLELQNKELNNGRLAMIGMMGFSAATIWPGSVPALP</sequence>
<proteinExistence type="inferred from homology"/>
<feature type="binding site" evidence="7">
    <location>
        <position position="182"/>
    </location>
    <ligand>
        <name>chlorophyll a</name>
        <dbReference type="ChEBI" id="CHEBI:58416"/>
        <label>1</label>
    </ligand>
</feature>
<keyword evidence="6" id="KW-0934">Plastid</keyword>
<feature type="binding site" evidence="7">
    <location>
        <position position="76"/>
    </location>
    <ligand>
        <name>chlorophyll a</name>
        <dbReference type="ChEBI" id="CHEBI:58416"/>
        <label>1</label>
    </ligand>
</feature>
<gene>
    <name evidence="9" type="ORF">DSPE1174_LOCUS12750</name>
</gene>
<keyword evidence="5" id="KW-0602">Photosynthesis</keyword>
<dbReference type="PANTHER" id="PTHR21649">
    <property type="entry name" value="CHLOROPHYLL A/B BINDING PROTEIN"/>
    <property type="match status" value="1"/>
</dbReference>
<dbReference type="Pfam" id="PF00504">
    <property type="entry name" value="Chloroa_b-bind"/>
    <property type="match status" value="1"/>
</dbReference>
<evidence type="ECO:0000256" key="6">
    <source>
        <dbReference type="ARBA" id="ARBA00022640"/>
    </source>
</evidence>
<feature type="binding site" evidence="7">
    <location>
        <position position="187"/>
    </location>
    <ligand>
        <name>chlorophyll a</name>
        <dbReference type="ChEBI" id="CHEBI:58416"/>
        <label>1</label>
    </ligand>
</feature>
<evidence type="ECO:0000313" key="9">
    <source>
        <dbReference type="EMBL" id="CAD9417717.1"/>
    </source>
</evidence>
<feature type="binding site" evidence="7">
    <location>
        <position position="185"/>
    </location>
    <ligand>
        <name>chlorophyll b</name>
        <dbReference type="ChEBI" id="CHEBI:61721"/>
        <label>2</label>
    </ligand>
</feature>
<dbReference type="GO" id="GO:0009507">
    <property type="term" value="C:chloroplast"/>
    <property type="evidence" value="ECO:0007669"/>
    <property type="project" value="UniProtKB-SubCell"/>
</dbReference>
<dbReference type="GO" id="GO:0016168">
    <property type="term" value="F:chlorophyll binding"/>
    <property type="evidence" value="ECO:0007669"/>
    <property type="project" value="UniProtKB-KW"/>
</dbReference>
<evidence type="ECO:0000256" key="4">
    <source>
        <dbReference type="ARBA" id="ARBA00022528"/>
    </source>
</evidence>
<dbReference type="SUPFAM" id="SSF103511">
    <property type="entry name" value="Chlorophyll a-b binding protein"/>
    <property type="match status" value="1"/>
</dbReference>
<feature type="chain" id="PRO_5031546511" description="Plastid light harvesting protein" evidence="8">
    <location>
        <begin position="18"/>
        <end position="210"/>
    </location>
</feature>
<feature type="binding site" description="axial binding residue" evidence="7">
    <location>
        <position position="81"/>
    </location>
    <ligand>
        <name>chlorophyll b</name>
        <dbReference type="ChEBI" id="CHEBI:61721"/>
        <label>1</label>
    </ligand>
    <ligandPart>
        <name>Mg</name>
        <dbReference type="ChEBI" id="CHEBI:25107"/>
    </ligandPart>
</feature>
<dbReference type="GO" id="GO:0009765">
    <property type="term" value="P:photosynthesis, light harvesting"/>
    <property type="evidence" value="ECO:0007669"/>
    <property type="project" value="InterPro"/>
</dbReference>
<comment type="function">
    <text evidence="1">The light-harvesting complex (LHC) functions as a light receptor, it captures and delivers excitation energy to photosystems with which it is closely associated. Energy is transferred from the carotenoid and chlorophyll C (or B) to chlorophyll A and the photosynthetic reaction centers where it is used to synthesize ATP and reducing power.</text>
</comment>
<evidence type="ECO:0000256" key="7">
    <source>
        <dbReference type="PIRSR" id="PIRSR601344-1"/>
    </source>
</evidence>
<evidence type="ECO:0000256" key="8">
    <source>
        <dbReference type="SAM" id="SignalP"/>
    </source>
</evidence>
<evidence type="ECO:0008006" key="10">
    <source>
        <dbReference type="Google" id="ProtNLM"/>
    </source>
</evidence>
<keyword evidence="7" id="KW-0157">Chromophore</keyword>
<name>A0A7S2FY99_9STRA</name>
<dbReference type="EMBL" id="HBGS01025098">
    <property type="protein sequence ID" value="CAD9417717.1"/>
    <property type="molecule type" value="Transcribed_RNA"/>
</dbReference>
<protein>
    <recommendedName>
        <fullName evidence="10">Plastid light harvesting protein</fullName>
    </recommendedName>
</protein>
<feature type="signal peptide" evidence="8">
    <location>
        <begin position="1"/>
        <end position="17"/>
    </location>
</feature>
<keyword evidence="4" id="KW-0150">Chloroplast</keyword>
<organism evidence="9">
    <name type="scientific">Octactis speculum</name>
    <dbReference type="NCBI Taxonomy" id="3111310"/>
    <lineage>
        <taxon>Eukaryota</taxon>
        <taxon>Sar</taxon>
        <taxon>Stramenopiles</taxon>
        <taxon>Ochrophyta</taxon>
        <taxon>Dictyochophyceae</taxon>
        <taxon>Dictyochales</taxon>
        <taxon>Dictyochaceae</taxon>
        <taxon>Octactis</taxon>
    </lineage>
</organism>
<dbReference type="InterPro" id="IPR001344">
    <property type="entry name" value="Chloro_AB-bd_pln"/>
</dbReference>
<feature type="binding site" description="axial binding residue" evidence="7">
    <location>
        <position position="61"/>
    </location>
    <ligand>
        <name>chlorophyll b</name>
        <dbReference type="ChEBI" id="CHEBI:61721"/>
        <label>1</label>
    </ligand>
    <ligandPart>
        <name>Mg</name>
        <dbReference type="ChEBI" id="CHEBI:25107"/>
    </ligandPart>
</feature>
<reference evidence="9" key="1">
    <citation type="submission" date="2021-01" db="EMBL/GenBank/DDBJ databases">
        <authorList>
            <person name="Corre E."/>
            <person name="Pelletier E."/>
            <person name="Niang G."/>
            <person name="Scheremetjew M."/>
            <person name="Finn R."/>
            <person name="Kale V."/>
            <person name="Holt S."/>
            <person name="Cochrane G."/>
            <person name="Meng A."/>
            <person name="Brown T."/>
            <person name="Cohen L."/>
        </authorList>
    </citation>
    <scope>NUCLEOTIDE SEQUENCE</scope>
    <source>
        <strain evidence="9">CCMP1381</strain>
    </source>
</reference>
<dbReference type="InterPro" id="IPR022796">
    <property type="entry name" value="Chloroa_b-bind"/>
</dbReference>
<evidence type="ECO:0000256" key="5">
    <source>
        <dbReference type="ARBA" id="ARBA00022531"/>
    </source>
</evidence>
<keyword evidence="8" id="KW-0732">Signal</keyword>
<comment type="similarity">
    <text evidence="3">Belongs to the fucoxanthin chlorophyll protein family.</text>
</comment>